<dbReference type="InterPro" id="IPR008972">
    <property type="entry name" value="Cupredoxin"/>
</dbReference>
<sequence>MKTDRTIFRTGAVSVLVLASAIFSVVACGGKGGKEMLASDAAQRVYVAPGDKDEVYLFTSGGFNGQVGVQGIPSGRLIKVIPVFSVWTENGYGFDEETKMMLNTSHGFLPWDDSHHLQSSQTKGEQDGRWLFINGNNTPRIARIGLETFETEEIIEIPNSAGNHASPFLTENTEYAMAATRFSVPIPQRDIPVESYGKGEFNGTITMVAVDKKTGALSVKAQVLVPGYNYDLSHCGKGPSTDWCFFTTYNTEQAHKMLEIEASKNDKDFILAFNWKKAEACVDQGKARTVPGPHVINRRGHNSKPATSEKVATVKMLNPTDCPGIMFYMPTPKSPHGVDVDPTGEYIVGGGKLATVIPVHSYSKMIKAIEDKSNFTDERMGIPVLKYESTLAGEVQKPCLGPLHTEFDGKGYAYTSCFVTSEVVKWKLGSWEVVQNMPAWYSIGHLSIVGGDSAKPYGKYLVSLNKITKDRYLPTGPELVQSAQLWDISGSKAELLLDFPTLGEPHYAQMIPAALIKDKTKQIFELEKNEHPYAAKSEKEAKVVRQGNVVHVYMTSIRSHFKPDIVDLRVGDVAYFHVTNLEQDFDIPHGFAIYGAPLPNILIMPGQTLTVKYEPKQPGVYPFYCTDFCSALHQEMQQYIRVSR</sequence>
<dbReference type="InterPro" id="IPR011045">
    <property type="entry name" value="N2O_reductase_N"/>
</dbReference>
<keyword evidence="2" id="KW-0479">Metal-binding</keyword>
<dbReference type="EMBL" id="WBUI01000003">
    <property type="protein sequence ID" value="KAB2934369.1"/>
    <property type="molecule type" value="Genomic_DNA"/>
</dbReference>
<evidence type="ECO:0000256" key="3">
    <source>
        <dbReference type="ARBA" id="ARBA00023008"/>
    </source>
</evidence>
<accession>A0A833H3Q4</accession>
<dbReference type="PROSITE" id="PS51257">
    <property type="entry name" value="PROKAR_LIPOPROTEIN"/>
    <property type="match status" value="1"/>
</dbReference>
<dbReference type="GO" id="GO:0030313">
    <property type="term" value="C:cell envelope"/>
    <property type="evidence" value="ECO:0007669"/>
    <property type="project" value="UniProtKB-SubCell"/>
</dbReference>
<evidence type="ECO:0000313" key="5">
    <source>
        <dbReference type="Proteomes" id="UP000460298"/>
    </source>
</evidence>
<dbReference type="InterPro" id="IPR026468">
    <property type="entry name" value="Nitrous_oxide_Rdtase_Sec-dep"/>
</dbReference>
<dbReference type="AlphaFoldDB" id="A0A833H3Q4"/>
<gene>
    <name evidence="4" type="primary">nosZ</name>
    <name evidence="4" type="ORF">F9K24_04915</name>
</gene>
<dbReference type="Proteomes" id="UP000460298">
    <property type="component" value="Unassembled WGS sequence"/>
</dbReference>
<evidence type="ECO:0000256" key="1">
    <source>
        <dbReference type="ARBA" id="ARBA00004196"/>
    </source>
</evidence>
<dbReference type="Pfam" id="PF18764">
    <property type="entry name" value="nos_propeller"/>
    <property type="match status" value="1"/>
</dbReference>
<reference evidence="4 5" key="1">
    <citation type="submission" date="2019-10" db="EMBL/GenBank/DDBJ databases">
        <title>Extracellular Electron Transfer in a Candidatus Methanoperedens spp. Enrichment Culture.</title>
        <authorList>
            <person name="Berger S."/>
            <person name="Rangel Shaw D."/>
            <person name="Berben T."/>
            <person name="In 'T Zandt M."/>
            <person name="Frank J."/>
            <person name="Reimann J."/>
            <person name="Jetten M.S.M."/>
            <person name="Welte C.U."/>
        </authorList>
    </citation>
    <scope>NUCLEOTIDE SEQUENCE [LARGE SCALE GENOMIC DNA]</scope>
    <source>
        <strain evidence="4">SB12</strain>
    </source>
</reference>
<dbReference type="InterPro" id="IPR041114">
    <property type="entry name" value="Nos_propeller"/>
</dbReference>
<dbReference type="GO" id="GO:0046872">
    <property type="term" value="F:metal ion binding"/>
    <property type="evidence" value="ECO:0007669"/>
    <property type="project" value="UniProtKB-KW"/>
</dbReference>
<dbReference type="NCBIfam" id="TIGR04246">
    <property type="entry name" value="nitrous_NosZ_Gp"/>
    <property type="match status" value="1"/>
</dbReference>
<dbReference type="SUPFAM" id="SSF49503">
    <property type="entry name" value="Cupredoxins"/>
    <property type="match status" value="1"/>
</dbReference>
<dbReference type="GO" id="GO:0050304">
    <property type="term" value="F:nitrous-oxide reductase activity"/>
    <property type="evidence" value="ECO:0007669"/>
    <property type="project" value="UniProtKB-EC"/>
</dbReference>
<protein>
    <submittedName>
        <fullName evidence="4">Sec-dependent nitrous-oxide reductase</fullName>
        <ecNumber evidence="4">1.7.2.4</ecNumber>
    </submittedName>
</protein>
<keyword evidence="4" id="KW-0560">Oxidoreductase</keyword>
<proteinExistence type="predicted"/>
<dbReference type="EC" id="1.7.2.4" evidence="4"/>
<dbReference type="InterPro" id="IPR051403">
    <property type="entry name" value="NosZ/Cyto_c_oxidase_sub2"/>
</dbReference>
<comment type="subcellular location">
    <subcellularLocation>
        <location evidence="1">Cell envelope</location>
    </subcellularLocation>
</comment>
<dbReference type="PANTHER" id="PTHR42838">
    <property type="entry name" value="CYTOCHROME C OXIDASE SUBUNIT II"/>
    <property type="match status" value="1"/>
</dbReference>
<dbReference type="InterPro" id="IPR015943">
    <property type="entry name" value="WD40/YVTN_repeat-like_dom_sf"/>
</dbReference>
<comment type="caution">
    <text evidence="4">The sequence shown here is derived from an EMBL/GenBank/DDBJ whole genome shotgun (WGS) entry which is preliminary data.</text>
</comment>
<dbReference type="Gene3D" id="2.60.40.420">
    <property type="entry name" value="Cupredoxins - blue copper proteins"/>
    <property type="match status" value="1"/>
</dbReference>
<evidence type="ECO:0000256" key="2">
    <source>
        <dbReference type="ARBA" id="ARBA00022723"/>
    </source>
</evidence>
<evidence type="ECO:0000313" key="4">
    <source>
        <dbReference type="EMBL" id="KAB2934369.1"/>
    </source>
</evidence>
<dbReference type="SUPFAM" id="SSF50974">
    <property type="entry name" value="Nitrous oxide reductase, N-terminal domain"/>
    <property type="match status" value="1"/>
</dbReference>
<name>A0A833H3Q4_9LEPT</name>
<keyword evidence="3" id="KW-0186">Copper</keyword>
<organism evidence="4 5">
    <name type="scientific">Leptonema illini</name>
    <dbReference type="NCBI Taxonomy" id="183"/>
    <lineage>
        <taxon>Bacteria</taxon>
        <taxon>Pseudomonadati</taxon>
        <taxon>Spirochaetota</taxon>
        <taxon>Spirochaetia</taxon>
        <taxon>Leptospirales</taxon>
        <taxon>Leptospiraceae</taxon>
        <taxon>Leptonema</taxon>
    </lineage>
</organism>
<dbReference type="Gene3D" id="2.130.10.10">
    <property type="entry name" value="YVTN repeat-like/Quinoprotein amine dehydrogenase"/>
    <property type="match status" value="1"/>
</dbReference>
<dbReference type="PANTHER" id="PTHR42838:SF2">
    <property type="entry name" value="NITROUS-OXIDE REDUCTASE"/>
    <property type="match status" value="1"/>
</dbReference>